<evidence type="ECO:0000313" key="2">
    <source>
        <dbReference type="Proteomes" id="UP000249341"/>
    </source>
</evidence>
<keyword evidence="2" id="KW-1185">Reference proteome</keyword>
<dbReference type="Proteomes" id="UP000249341">
    <property type="component" value="Unassembled WGS sequence"/>
</dbReference>
<dbReference type="OrthoDB" id="7189707at2"/>
<dbReference type="AlphaFoldDB" id="A0A327Z6W0"/>
<gene>
    <name evidence="1" type="ORF">B0I29_115236</name>
</gene>
<dbReference type="EMBL" id="QLMJ01000015">
    <property type="protein sequence ID" value="RAK31429.1"/>
    <property type="molecule type" value="Genomic_DNA"/>
</dbReference>
<protein>
    <submittedName>
        <fullName evidence="1">Uncharacterized protein</fullName>
    </submittedName>
</protein>
<reference evidence="1 2" key="1">
    <citation type="submission" date="2018-06" db="EMBL/GenBank/DDBJ databases">
        <title>Genomic Encyclopedia of Type Strains, Phase III (KMG-III): the genomes of soil and plant-associated and newly described type strains.</title>
        <authorList>
            <person name="Whitman W."/>
        </authorList>
    </citation>
    <scope>NUCLEOTIDE SEQUENCE [LARGE SCALE GENOMIC DNA]</scope>
    <source>
        <strain evidence="1 2">CGMCC 4.7090</strain>
    </source>
</reference>
<comment type="caution">
    <text evidence="1">The sequence shown here is derived from an EMBL/GenBank/DDBJ whole genome shotgun (WGS) entry which is preliminary data.</text>
</comment>
<accession>A0A327Z6W0</accession>
<organism evidence="1 2">
    <name type="scientific">Actinoplanes lutulentus</name>
    <dbReference type="NCBI Taxonomy" id="1287878"/>
    <lineage>
        <taxon>Bacteria</taxon>
        <taxon>Bacillati</taxon>
        <taxon>Actinomycetota</taxon>
        <taxon>Actinomycetes</taxon>
        <taxon>Micromonosporales</taxon>
        <taxon>Micromonosporaceae</taxon>
        <taxon>Actinoplanes</taxon>
    </lineage>
</organism>
<evidence type="ECO:0000313" key="1">
    <source>
        <dbReference type="EMBL" id="RAK31429.1"/>
    </source>
</evidence>
<proteinExistence type="predicted"/>
<dbReference type="RefSeq" id="WP_111652334.1">
    <property type="nucleotide sequence ID" value="NZ_JACHWI010000015.1"/>
</dbReference>
<sequence length="99" mass="11033">MSADDSRFADPGAYFGLPLWLRARCCGGRVLWAYNATHLDLLASFVGADLRERGRYGGCDRSLIERLPAWIKAAGHRAELLAAITRMRNSMESPTGDRY</sequence>
<name>A0A327Z6W0_9ACTN</name>